<evidence type="ECO:0000313" key="6">
    <source>
        <dbReference type="Proteomes" id="UP000186922"/>
    </source>
</evidence>
<dbReference type="OrthoDB" id="2019491at2759"/>
<comment type="similarity">
    <text evidence="1">Belongs to the prokaryotic/mitochondrial release factor family.</text>
</comment>
<evidence type="ECO:0000256" key="1">
    <source>
        <dbReference type="ARBA" id="ARBA00010835"/>
    </source>
</evidence>
<keyword evidence="3" id="KW-0648">Protein biosynthesis</keyword>
<name>A0A1D1V9E0_RAMVA</name>
<keyword evidence="6" id="KW-1185">Reference proteome</keyword>
<evidence type="ECO:0000256" key="2">
    <source>
        <dbReference type="ARBA" id="ARBA00022481"/>
    </source>
</evidence>
<dbReference type="InterPro" id="IPR000352">
    <property type="entry name" value="Pep_chain_release_fac_I"/>
</dbReference>
<sequence>MSTFCSAFALLLRAYPYCYNIRPLSHINRSFLSSFGRIRRGTGRCYQGWRGSSAVSRCQVQYRSASSSAMQTRFLDSLEEEYEHLKEKVYRDTHDDDSSSGQENMRLKRLQLALPKLRSRRQLLLEIAELNIMVKDALGDAGIISMAQDDIRKNEEKIEQLDEQILHILTVEESSDVTDLLLEVSAGVGGQEAMLFASELFNMYQKYAAFRGWAFNPLTIDNSDLGGIRSAEAEVSGPGTFRSLTFEGGIHRVQRTPKTEKAGRIHTSTASVVILPKPSDVEVVLRKKDLRIETCRSTGKGGQNVNKLESAVRVVHIPTNTAVECQEERDQVQNRARAMNRLAAILYQRQLDQQTENQSSTRKLQAKQSARSDKIRTYNFAQDRITDHRINQNFHSVEDVLKGGEHLDIIIKQILVMHQRESFDDIVQSSVLKITAKRSDKTKR</sequence>
<keyword evidence="2" id="KW-0488">Methylation</keyword>
<dbReference type="PANTHER" id="PTHR43804">
    <property type="entry name" value="LD18447P"/>
    <property type="match status" value="1"/>
</dbReference>
<gene>
    <name evidence="5" type="primary">RvY_09426-1</name>
    <name evidence="5" type="synonym">RvY_09426.1</name>
    <name evidence="5" type="ORF">RvY_09426</name>
</gene>
<dbReference type="InterPro" id="IPR045853">
    <property type="entry name" value="Pep_chain_release_fac_I_sf"/>
</dbReference>
<organism evidence="5 6">
    <name type="scientific">Ramazzottius varieornatus</name>
    <name type="common">Water bear</name>
    <name type="synonym">Tardigrade</name>
    <dbReference type="NCBI Taxonomy" id="947166"/>
    <lineage>
        <taxon>Eukaryota</taxon>
        <taxon>Metazoa</taxon>
        <taxon>Ecdysozoa</taxon>
        <taxon>Tardigrada</taxon>
        <taxon>Eutardigrada</taxon>
        <taxon>Parachela</taxon>
        <taxon>Hypsibioidea</taxon>
        <taxon>Ramazzottiidae</taxon>
        <taxon>Ramazzottius</taxon>
    </lineage>
</organism>
<dbReference type="PANTHER" id="PTHR43804:SF7">
    <property type="entry name" value="LD18447P"/>
    <property type="match status" value="1"/>
</dbReference>
<reference evidence="5 6" key="1">
    <citation type="journal article" date="2016" name="Nat. Commun.">
        <title>Extremotolerant tardigrade genome and improved radiotolerance of human cultured cells by tardigrade-unique protein.</title>
        <authorList>
            <person name="Hashimoto T."/>
            <person name="Horikawa D.D."/>
            <person name="Saito Y."/>
            <person name="Kuwahara H."/>
            <person name="Kozuka-Hata H."/>
            <person name="Shin-I T."/>
            <person name="Minakuchi Y."/>
            <person name="Ohishi K."/>
            <person name="Motoyama A."/>
            <person name="Aizu T."/>
            <person name="Enomoto A."/>
            <person name="Kondo K."/>
            <person name="Tanaka S."/>
            <person name="Hara Y."/>
            <person name="Koshikawa S."/>
            <person name="Sagara H."/>
            <person name="Miura T."/>
            <person name="Yokobori S."/>
            <person name="Miyagawa K."/>
            <person name="Suzuki Y."/>
            <person name="Kubo T."/>
            <person name="Oyama M."/>
            <person name="Kohara Y."/>
            <person name="Fujiyama A."/>
            <person name="Arakawa K."/>
            <person name="Katayama T."/>
            <person name="Toyoda A."/>
            <person name="Kunieda T."/>
        </authorList>
    </citation>
    <scope>NUCLEOTIDE SEQUENCE [LARGE SCALE GENOMIC DNA]</scope>
    <source>
        <strain evidence="5 6">YOKOZUNA-1</strain>
    </source>
</reference>
<dbReference type="SUPFAM" id="SSF75620">
    <property type="entry name" value="Release factor"/>
    <property type="match status" value="1"/>
</dbReference>
<dbReference type="Gene3D" id="3.30.70.1660">
    <property type="match status" value="2"/>
</dbReference>
<dbReference type="InterPro" id="IPR005139">
    <property type="entry name" value="PCRF"/>
</dbReference>
<proteinExistence type="inferred from homology"/>
<dbReference type="InterPro" id="IPR050057">
    <property type="entry name" value="Prokaryotic/Mito_RF"/>
</dbReference>
<protein>
    <recommendedName>
        <fullName evidence="4">Prokaryotic-type class I peptide chain release factors domain-containing protein</fullName>
    </recommendedName>
</protein>
<dbReference type="Pfam" id="PF03462">
    <property type="entry name" value="PCRF"/>
    <property type="match status" value="1"/>
</dbReference>
<dbReference type="STRING" id="947166.A0A1D1V9E0"/>
<dbReference type="GO" id="GO:0005737">
    <property type="term" value="C:cytoplasm"/>
    <property type="evidence" value="ECO:0007669"/>
    <property type="project" value="UniProtKB-ARBA"/>
</dbReference>
<comment type="caution">
    <text evidence="5">The sequence shown here is derived from an EMBL/GenBank/DDBJ whole genome shotgun (WGS) entry which is preliminary data.</text>
</comment>
<feature type="domain" description="Prokaryotic-type class I peptide chain release factors" evidence="4">
    <location>
        <begin position="296"/>
        <end position="312"/>
    </location>
</feature>
<dbReference type="Proteomes" id="UP000186922">
    <property type="component" value="Unassembled WGS sequence"/>
</dbReference>
<dbReference type="EMBL" id="BDGG01000004">
    <property type="protein sequence ID" value="GAU98254.1"/>
    <property type="molecule type" value="Genomic_DNA"/>
</dbReference>
<evidence type="ECO:0000313" key="5">
    <source>
        <dbReference type="EMBL" id="GAU98254.1"/>
    </source>
</evidence>
<dbReference type="AlphaFoldDB" id="A0A1D1V9E0"/>
<dbReference type="Gene3D" id="6.10.140.1950">
    <property type="match status" value="1"/>
</dbReference>
<dbReference type="SMART" id="SM00937">
    <property type="entry name" value="PCRF"/>
    <property type="match status" value="1"/>
</dbReference>
<evidence type="ECO:0000259" key="4">
    <source>
        <dbReference type="PROSITE" id="PS00745"/>
    </source>
</evidence>
<dbReference type="PROSITE" id="PS00745">
    <property type="entry name" value="RF_PROK_I"/>
    <property type="match status" value="1"/>
</dbReference>
<accession>A0A1D1V9E0</accession>
<evidence type="ECO:0000256" key="3">
    <source>
        <dbReference type="ARBA" id="ARBA00022917"/>
    </source>
</evidence>
<dbReference type="Gene3D" id="3.30.160.20">
    <property type="match status" value="1"/>
</dbReference>
<dbReference type="Pfam" id="PF00472">
    <property type="entry name" value="RF-1"/>
    <property type="match status" value="1"/>
</dbReference>
<dbReference type="GO" id="GO:0003747">
    <property type="term" value="F:translation release factor activity"/>
    <property type="evidence" value="ECO:0007669"/>
    <property type="project" value="InterPro"/>
</dbReference>